<name>A0AA88YSU1_PINIB</name>
<sequence>EVSSYMPAPDIKPLIENLDYFRRNTFKSFPNSRWGSGRDAFCFRRVKTHLDSFKNACISQGKQLLESDSWEALIEYVLHAWGVIDEMPIWDNPSHNKSNEMCYRTLAGQCKKAVKAARLDREKWEDILDRIKESLETNEDLKPCIDMVEKKIQKC</sequence>
<dbReference type="PANTHER" id="PTHR28032">
    <property type="entry name" value="FI02826P"/>
    <property type="match status" value="1"/>
</dbReference>
<proteinExistence type="inferred from homology"/>
<dbReference type="PANTHER" id="PTHR28032:SF1">
    <property type="entry name" value="FI02826P"/>
    <property type="match status" value="1"/>
</dbReference>
<evidence type="ECO:0000313" key="5">
    <source>
        <dbReference type="Proteomes" id="UP001186944"/>
    </source>
</evidence>
<dbReference type="InterPro" id="IPR038422">
    <property type="entry name" value="Cut8/Sts1_sf"/>
</dbReference>
<organism evidence="4 5">
    <name type="scientific">Pinctada imbricata</name>
    <name type="common">Atlantic pearl-oyster</name>
    <name type="synonym">Pinctada martensii</name>
    <dbReference type="NCBI Taxonomy" id="66713"/>
    <lineage>
        <taxon>Eukaryota</taxon>
        <taxon>Metazoa</taxon>
        <taxon>Spiralia</taxon>
        <taxon>Lophotrochozoa</taxon>
        <taxon>Mollusca</taxon>
        <taxon>Bivalvia</taxon>
        <taxon>Autobranchia</taxon>
        <taxon>Pteriomorphia</taxon>
        <taxon>Pterioida</taxon>
        <taxon>Pterioidea</taxon>
        <taxon>Pteriidae</taxon>
        <taxon>Pinctada</taxon>
    </lineage>
</organism>
<dbReference type="GO" id="GO:0071630">
    <property type="term" value="P:nuclear protein quality control by the ubiquitin-proteasome system"/>
    <property type="evidence" value="ECO:0007669"/>
    <property type="project" value="InterPro"/>
</dbReference>
<keyword evidence="3" id="KW-0539">Nucleus</keyword>
<dbReference type="GO" id="GO:0031965">
    <property type="term" value="C:nuclear membrane"/>
    <property type="evidence" value="ECO:0007669"/>
    <property type="project" value="TreeGrafter"/>
</dbReference>
<protein>
    <submittedName>
        <fullName evidence="4">Uncharacterized protein</fullName>
    </submittedName>
</protein>
<dbReference type="GO" id="GO:0031144">
    <property type="term" value="P:proteasome localization"/>
    <property type="evidence" value="ECO:0007669"/>
    <property type="project" value="InterPro"/>
</dbReference>
<comment type="similarity">
    <text evidence="2">Belongs to the cut8/STS1 family.</text>
</comment>
<reference evidence="4" key="1">
    <citation type="submission" date="2019-08" db="EMBL/GenBank/DDBJ databases">
        <title>The improved chromosome-level genome for the pearl oyster Pinctada fucata martensii using PacBio sequencing and Hi-C.</title>
        <authorList>
            <person name="Zheng Z."/>
        </authorList>
    </citation>
    <scope>NUCLEOTIDE SEQUENCE</scope>
    <source>
        <strain evidence="4">ZZ-2019</strain>
        <tissue evidence="4">Adductor muscle</tissue>
    </source>
</reference>
<evidence type="ECO:0000313" key="4">
    <source>
        <dbReference type="EMBL" id="KAK3107802.1"/>
    </source>
</evidence>
<keyword evidence="5" id="KW-1185">Reference proteome</keyword>
<dbReference type="InterPro" id="IPR013868">
    <property type="entry name" value="Cut8/Sts1_fam"/>
</dbReference>
<accession>A0AA88YSU1</accession>
<comment type="subcellular location">
    <subcellularLocation>
        <location evidence="1">Nucleus</location>
    </subcellularLocation>
</comment>
<dbReference type="Gene3D" id="1.20.58.1590">
    <property type="entry name" value="Tethering factor for nuclear proteasome Cut8/Sts1"/>
    <property type="match status" value="1"/>
</dbReference>
<dbReference type="AlphaFoldDB" id="A0AA88YSU1"/>
<feature type="non-terminal residue" evidence="4">
    <location>
        <position position="1"/>
    </location>
</feature>
<evidence type="ECO:0000256" key="1">
    <source>
        <dbReference type="ARBA" id="ARBA00004123"/>
    </source>
</evidence>
<gene>
    <name evidence="4" type="ORF">FSP39_022545</name>
</gene>
<dbReference type="EMBL" id="VSWD01000002">
    <property type="protein sequence ID" value="KAK3107802.1"/>
    <property type="molecule type" value="Genomic_DNA"/>
</dbReference>
<dbReference type="Pfam" id="PF08559">
    <property type="entry name" value="Cut8"/>
    <property type="match status" value="1"/>
</dbReference>
<evidence type="ECO:0000256" key="2">
    <source>
        <dbReference type="ARBA" id="ARBA00006199"/>
    </source>
</evidence>
<comment type="caution">
    <text evidence="4">The sequence shown here is derived from an EMBL/GenBank/DDBJ whole genome shotgun (WGS) entry which is preliminary data.</text>
</comment>
<evidence type="ECO:0000256" key="3">
    <source>
        <dbReference type="ARBA" id="ARBA00023242"/>
    </source>
</evidence>
<dbReference type="Proteomes" id="UP001186944">
    <property type="component" value="Unassembled WGS sequence"/>
</dbReference>
<dbReference type="GO" id="GO:0070628">
    <property type="term" value="F:proteasome binding"/>
    <property type="evidence" value="ECO:0007669"/>
    <property type="project" value="TreeGrafter"/>
</dbReference>